<feature type="transmembrane region" description="Helical" evidence="1">
    <location>
        <begin position="20"/>
        <end position="45"/>
    </location>
</feature>
<protein>
    <submittedName>
        <fullName evidence="2">Uncharacterized protein</fullName>
    </submittedName>
</protein>
<keyword evidence="1" id="KW-0812">Transmembrane</keyword>
<dbReference type="EMBL" id="JAUCEY010000008">
    <property type="protein sequence ID" value="MDM5455487.1"/>
    <property type="molecule type" value="Genomic_DNA"/>
</dbReference>
<name>A0AAW7IZ26_9BACI</name>
<reference evidence="2" key="1">
    <citation type="submission" date="2023-06" db="EMBL/GenBank/DDBJ databases">
        <title>Comparative genomics of Bacillaceae isolates and their secondary metabolite potential.</title>
        <authorList>
            <person name="Song L."/>
            <person name="Nielsen L.J."/>
            <person name="Mohite O."/>
            <person name="Xu X."/>
            <person name="Weber T."/>
            <person name="Kovacs A.T."/>
        </authorList>
    </citation>
    <scope>NUCLEOTIDE SEQUENCE</scope>
    <source>
        <strain evidence="2">D8_B_37</strain>
    </source>
</reference>
<dbReference type="AlphaFoldDB" id="A0AAW7IZ26"/>
<keyword evidence="1" id="KW-1133">Transmembrane helix</keyword>
<evidence type="ECO:0000256" key="1">
    <source>
        <dbReference type="SAM" id="Phobius"/>
    </source>
</evidence>
<comment type="caution">
    <text evidence="2">The sequence shown here is derived from an EMBL/GenBank/DDBJ whole genome shotgun (WGS) entry which is preliminary data.</text>
</comment>
<keyword evidence="1" id="KW-0472">Membrane</keyword>
<evidence type="ECO:0000313" key="3">
    <source>
        <dbReference type="Proteomes" id="UP001234602"/>
    </source>
</evidence>
<organism evidence="2 3">
    <name type="scientific">Peribacillus simplex</name>
    <dbReference type="NCBI Taxonomy" id="1478"/>
    <lineage>
        <taxon>Bacteria</taxon>
        <taxon>Bacillati</taxon>
        <taxon>Bacillota</taxon>
        <taxon>Bacilli</taxon>
        <taxon>Bacillales</taxon>
        <taxon>Bacillaceae</taxon>
        <taxon>Peribacillus</taxon>
    </lineage>
</organism>
<evidence type="ECO:0000313" key="2">
    <source>
        <dbReference type="EMBL" id="MDM5455487.1"/>
    </source>
</evidence>
<sequence>MTYEIGNNLKIYLAGHPGFHFPFLGLPLILSHFFAVVANLFGGYWQIDLVVNGKHLYPSLPLHI</sequence>
<dbReference type="RefSeq" id="WP_289321114.1">
    <property type="nucleotide sequence ID" value="NZ_JAUCEY010000008.1"/>
</dbReference>
<dbReference type="Proteomes" id="UP001234602">
    <property type="component" value="Unassembled WGS sequence"/>
</dbReference>
<gene>
    <name evidence="2" type="ORF">QUF89_25715</name>
</gene>
<accession>A0AAW7IZ26</accession>
<proteinExistence type="predicted"/>